<evidence type="ECO:0000256" key="4">
    <source>
        <dbReference type="ARBA" id="ARBA00022801"/>
    </source>
</evidence>
<keyword evidence="4 6" id="KW-0378">Hydrolase</keyword>
<dbReference type="InterPro" id="IPR014721">
    <property type="entry name" value="Ribsml_uS5_D2-typ_fold_subgr"/>
</dbReference>
<evidence type="ECO:0000256" key="8">
    <source>
        <dbReference type="SAM" id="MobiDB-lite"/>
    </source>
</evidence>
<evidence type="ECO:0000313" key="9">
    <source>
        <dbReference type="EMBL" id="MFB8768981.1"/>
    </source>
</evidence>
<comment type="similarity">
    <text evidence="6">Belongs to the RnpA family.</text>
</comment>
<dbReference type="SUPFAM" id="SSF54211">
    <property type="entry name" value="Ribosomal protein S5 domain 2-like"/>
    <property type="match status" value="1"/>
</dbReference>
<dbReference type="PANTHER" id="PTHR33992:SF1">
    <property type="entry name" value="RIBONUCLEASE P PROTEIN COMPONENT"/>
    <property type="match status" value="1"/>
</dbReference>
<dbReference type="Proteomes" id="UP001585053">
    <property type="component" value="Unassembled WGS sequence"/>
</dbReference>
<dbReference type="GO" id="GO:0000049">
    <property type="term" value="F:tRNA binding"/>
    <property type="evidence" value="ECO:0007669"/>
    <property type="project" value="UniProtKB-UniRule"/>
</dbReference>
<dbReference type="InterPro" id="IPR000100">
    <property type="entry name" value="RNase_P"/>
</dbReference>
<feature type="region of interest" description="Disordered" evidence="8">
    <location>
        <begin position="108"/>
        <end position="157"/>
    </location>
</feature>
<evidence type="ECO:0000256" key="5">
    <source>
        <dbReference type="ARBA" id="ARBA00022884"/>
    </source>
</evidence>
<comment type="caution">
    <text evidence="10">The sequence shown here is derived from an EMBL/GenBank/DDBJ whole genome shotgun (WGS) entry which is preliminary data.</text>
</comment>
<dbReference type="NCBIfam" id="TIGR00188">
    <property type="entry name" value="rnpA"/>
    <property type="match status" value="1"/>
</dbReference>
<feature type="region of interest" description="Disordered" evidence="8">
    <location>
        <begin position="1"/>
        <end position="23"/>
    </location>
</feature>
<dbReference type="OMA" id="MLPAQHK"/>
<feature type="compositionally biased region" description="Basic residues" evidence="8">
    <location>
        <begin position="114"/>
        <end position="125"/>
    </location>
</feature>
<dbReference type="GO" id="GO:0030677">
    <property type="term" value="C:ribonuclease P complex"/>
    <property type="evidence" value="ECO:0007669"/>
    <property type="project" value="TreeGrafter"/>
</dbReference>
<keyword evidence="12" id="KW-1185">Reference proteome</keyword>
<evidence type="ECO:0000313" key="10">
    <source>
        <dbReference type="EMBL" id="MYR32897.1"/>
    </source>
</evidence>
<comment type="catalytic activity">
    <reaction evidence="6">
        <text>Endonucleolytic cleavage of RNA, removing 5'-extranucleotides from tRNA precursor.</text>
        <dbReference type="EC" id="3.1.26.5"/>
    </reaction>
</comment>
<comment type="function">
    <text evidence="6">RNaseP catalyzes the removal of the 5'-leader sequence from pre-tRNA to produce the mature 5'-terminus. It can also cleave other RNA substrates such as 4.5S RNA. The protein component plays an auxiliary but essential role in vivo by binding to the 5'-leader sequence and broadening the substrate specificity of the ribozyme.</text>
</comment>
<dbReference type="Proteomes" id="UP000467124">
    <property type="component" value="Unassembled WGS sequence"/>
</dbReference>
<keyword evidence="3 6" id="KW-0255">Endonuclease</keyword>
<reference evidence="10 11" key="1">
    <citation type="journal article" date="2019" name="Nat. Commun.">
        <title>The antimicrobial potential of Streptomyces from insect microbiomes.</title>
        <authorList>
            <person name="Chevrette M.G."/>
            <person name="Carlson C.M."/>
            <person name="Ortega H.E."/>
            <person name="Thomas C."/>
            <person name="Ananiev G.E."/>
            <person name="Barns K.J."/>
            <person name="Book A.J."/>
            <person name="Cagnazzo J."/>
            <person name="Carlos C."/>
            <person name="Flanigan W."/>
            <person name="Grubbs K.J."/>
            <person name="Horn H.A."/>
            <person name="Hoffmann F.M."/>
            <person name="Klassen J.L."/>
            <person name="Knack J.J."/>
            <person name="Lewin G.R."/>
            <person name="McDonald B.R."/>
            <person name="Muller L."/>
            <person name="Melo W.G.P."/>
            <person name="Pinto-Tomas A.A."/>
            <person name="Schmitz A."/>
            <person name="Wendt-Pienkowski E."/>
            <person name="Wildman S."/>
            <person name="Zhao M."/>
            <person name="Zhang F."/>
            <person name="Bugni T.S."/>
            <person name="Andes D.R."/>
            <person name="Pupo M.T."/>
            <person name="Currie C.R."/>
        </authorList>
    </citation>
    <scope>NUCLEOTIDE SEQUENCE [LARGE SCALE GENOMIC DNA]</scope>
    <source>
        <strain evidence="10 11">SID5840</strain>
    </source>
</reference>
<dbReference type="GO" id="GO:0042781">
    <property type="term" value="F:3'-tRNA processing endoribonuclease activity"/>
    <property type="evidence" value="ECO:0007669"/>
    <property type="project" value="TreeGrafter"/>
</dbReference>
<dbReference type="EMBL" id="WWHY01000001">
    <property type="protein sequence ID" value="MYR32897.1"/>
    <property type="molecule type" value="Genomic_DNA"/>
</dbReference>
<evidence type="ECO:0000313" key="11">
    <source>
        <dbReference type="Proteomes" id="UP000467124"/>
    </source>
</evidence>
<proteinExistence type="inferred from homology"/>
<reference evidence="9 12" key="2">
    <citation type="submission" date="2024-01" db="EMBL/GenBank/DDBJ databases">
        <title>Genome mining of biosynthetic gene clusters to explore secondary metabolites of Streptomyces sp.</title>
        <authorList>
            <person name="Baig A."/>
            <person name="Ajitkumar Shintre N."/>
            <person name="Kumar H."/>
            <person name="Anbarasu A."/>
            <person name="Ramaiah S."/>
        </authorList>
    </citation>
    <scope>NUCLEOTIDE SEQUENCE [LARGE SCALE GENOMIC DNA]</scope>
    <source>
        <strain evidence="9 12">A01</strain>
    </source>
</reference>
<gene>
    <name evidence="6 10" type="primary">rnpA</name>
    <name evidence="10" type="ORF">GTW20_11625</name>
    <name evidence="9" type="ORF">VSQ78_14835</name>
</gene>
<dbReference type="PANTHER" id="PTHR33992">
    <property type="entry name" value="RIBONUCLEASE P PROTEIN COMPONENT"/>
    <property type="match status" value="1"/>
</dbReference>
<sequence>MLSPRNRMRHSSEFGSVMRSGRRASRDALGVVYLAPKKETDAADPPRIGFVVSKAVGGAVVRKRVQRRLRHLMRARSEFLPNGSLLVVRARPSAAHLRQEELAVQLDSAIAAARRPRGASRRRRGRGGDEPAPTEATKSGTDGNRRPDEGAERWTSR</sequence>
<dbReference type="RefSeq" id="WP_014911370.1">
    <property type="nucleotide sequence ID" value="NZ_BAZE01000011.1"/>
</dbReference>
<dbReference type="AlphaFoldDB" id="A0A7K2ISR8"/>
<evidence type="ECO:0000256" key="7">
    <source>
        <dbReference type="NCBIfam" id="TIGR00188"/>
    </source>
</evidence>
<protein>
    <recommendedName>
        <fullName evidence="6 7">Ribonuclease P protein component</fullName>
        <shortName evidence="6">RNase P protein</shortName>
        <shortName evidence="6">RNaseP protein</shortName>
        <ecNumber evidence="6 7">3.1.26.5</ecNumber>
    </recommendedName>
    <alternativeName>
        <fullName evidence="6">Protein C5</fullName>
    </alternativeName>
</protein>
<dbReference type="HAMAP" id="MF_00227">
    <property type="entry name" value="RNase_P"/>
    <property type="match status" value="1"/>
</dbReference>
<keyword evidence="2 6" id="KW-0540">Nuclease</keyword>
<dbReference type="GO" id="GO:0001682">
    <property type="term" value="P:tRNA 5'-leader removal"/>
    <property type="evidence" value="ECO:0007669"/>
    <property type="project" value="UniProtKB-UniRule"/>
</dbReference>
<feature type="compositionally biased region" description="Basic and acidic residues" evidence="8">
    <location>
        <begin position="143"/>
        <end position="157"/>
    </location>
</feature>
<dbReference type="InterPro" id="IPR020568">
    <property type="entry name" value="Ribosomal_Su5_D2-typ_SF"/>
</dbReference>
<keyword evidence="1 6" id="KW-0819">tRNA processing</keyword>
<dbReference type="Pfam" id="PF00825">
    <property type="entry name" value="Ribonuclease_P"/>
    <property type="match status" value="1"/>
</dbReference>
<keyword evidence="5 6" id="KW-0694">RNA-binding</keyword>
<dbReference type="GeneID" id="91393180"/>
<comment type="subunit">
    <text evidence="6">Consists of a catalytic RNA component (M1 or rnpB) and a protein subunit.</text>
</comment>
<evidence type="ECO:0000256" key="1">
    <source>
        <dbReference type="ARBA" id="ARBA00022694"/>
    </source>
</evidence>
<evidence type="ECO:0000256" key="3">
    <source>
        <dbReference type="ARBA" id="ARBA00022759"/>
    </source>
</evidence>
<evidence type="ECO:0000313" key="12">
    <source>
        <dbReference type="Proteomes" id="UP001585053"/>
    </source>
</evidence>
<dbReference type="GO" id="GO:0004526">
    <property type="term" value="F:ribonuclease P activity"/>
    <property type="evidence" value="ECO:0007669"/>
    <property type="project" value="UniProtKB-UniRule"/>
</dbReference>
<dbReference type="EC" id="3.1.26.5" evidence="6 7"/>
<name>A0A7K2ISR8_9ACTN</name>
<dbReference type="EMBL" id="JAYMRS010000004">
    <property type="protein sequence ID" value="MFB8768981.1"/>
    <property type="molecule type" value="Genomic_DNA"/>
</dbReference>
<organism evidence="10 11">
    <name type="scientific">Nocardiopsis alba</name>
    <dbReference type="NCBI Taxonomy" id="53437"/>
    <lineage>
        <taxon>Bacteria</taxon>
        <taxon>Bacillati</taxon>
        <taxon>Actinomycetota</taxon>
        <taxon>Actinomycetes</taxon>
        <taxon>Streptosporangiales</taxon>
        <taxon>Nocardiopsidaceae</taxon>
        <taxon>Nocardiopsis</taxon>
    </lineage>
</organism>
<evidence type="ECO:0000256" key="2">
    <source>
        <dbReference type="ARBA" id="ARBA00022722"/>
    </source>
</evidence>
<evidence type="ECO:0000256" key="6">
    <source>
        <dbReference type="HAMAP-Rule" id="MF_00227"/>
    </source>
</evidence>
<accession>A0A7K2ISR8</accession>
<dbReference type="Gene3D" id="3.30.230.10">
    <property type="match status" value="1"/>
</dbReference>